<dbReference type="Gene3D" id="3.30.450.40">
    <property type="match status" value="1"/>
</dbReference>
<protein>
    <recommendedName>
        <fullName evidence="1">GAF domain-containing protein</fullName>
    </recommendedName>
</protein>
<feature type="domain" description="GAF" evidence="1">
    <location>
        <begin position="61"/>
        <end position="195"/>
    </location>
</feature>
<comment type="caution">
    <text evidence="2">The sequence shown here is derived from an EMBL/GenBank/DDBJ whole genome shotgun (WGS) entry which is preliminary data.</text>
</comment>
<reference evidence="2 3" key="1">
    <citation type="submission" date="2020-04" db="EMBL/GenBank/DDBJ databases">
        <title>MicrobeNet Type strains.</title>
        <authorList>
            <person name="Nicholson A.C."/>
        </authorList>
    </citation>
    <scope>NUCLEOTIDE SEQUENCE [LARGE SCALE GENOMIC DNA]</scope>
    <source>
        <strain evidence="2 3">DSM 44956</strain>
    </source>
</reference>
<dbReference type="Proteomes" id="UP000540698">
    <property type="component" value="Unassembled WGS sequence"/>
</dbReference>
<gene>
    <name evidence="2" type="ORF">HGB38_34890</name>
</gene>
<name>A0A7X6LBR0_9NOCA</name>
<sequence>MNDQALIAAARDAFLYEGIESPDVRPATLRPWKRAQLGGVRPDAEPTVVFASAMDPGSALLRAVRPVVQAIMAQLGTAEFAMMVTDRDAYIAGRWVSSSSMGRLLDGMGVLKGAKFDEASVGSTGLGTVLEERAISIVDGAEHFNRYFDPVVAVGAPVIRPGSGTIEGVLDLVCPTGTPHEILAALVERAAADAGERLRR</sequence>
<proteinExistence type="predicted"/>
<evidence type="ECO:0000313" key="2">
    <source>
        <dbReference type="EMBL" id="NKY31340.1"/>
    </source>
</evidence>
<dbReference type="InterPro" id="IPR003018">
    <property type="entry name" value="GAF"/>
</dbReference>
<dbReference type="AlphaFoldDB" id="A0A7X6LBR0"/>
<dbReference type="EMBL" id="JAAXOS010000030">
    <property type="protein sequence ID" value="NKY31340.1"/>
    <property type="molecule type" value="Genomic_DNA"/>
</dbReference>
<dbReference type="RefSeq" id="WP_157114396.1">
    <property type="nucleotide sequence ID" value="NZ_JAAXOS010000030.1"/>
</dbReference>
<dbReference type="Pfam" id="PF01590">
    <property type="entry name" value="GAF"/>
    <property type="match status" value="1"/>
</dbReference>
<accession>A0A7X6LBR0</accession>
<evidence type="ECO:0000313" key="3">
    <source>
        <dbReference type="Proteomes" id="UP000540698"/>
    </source>
</evidence>
<organism evidence="2 3">
    <name type="scientific">Nocardia gamkensis</name>
    <dbReference type="NCBI Taxonomy" id="352869"/>
    <lineage>
        <taxon>Bacteria</taxon>
        <taxon>Bacillati</taxon>
        <taxon>Actinomycetota</taxon>
        <taxon>Actinomycetes</taxon>
        <taxon>Mycobacteriales</taxon>
        <taxon>Nocardiaceae</taxon>
        <taxon>Nocardia</taxon>
    </lineage>
</organism>
<evidence type="ECO:0000259" key="1">
    <source>
        <dbReference type="Pfam" id="PF01590"/>
    </source>
</evidence>
<dbReference type="InterPro" id="IPR029016">
    <property type="entry name" value="GAF-like_dom_sf"/>
</dbReference>
<keyword evidence="3" id="KW-1185">Reference proteome</keyword>